<keyword evidence="8" id="KW-1185">Reference proteome</keyword>
<dbReference type="GO" id="GO:0004185">
    <property type="term" value="F:serine-type carboxypeptidase activity"/>
    <property type="evidence" value="ECO:0007669"/>
    <property type="project" value="UniProtKB-UniRule"/>
</dbReference>
<keyword evidence="2 6" id="KW-0121">Carboxypeptidase</keyword>
<evidence type="ECO:0000256" key="5">
    <source>
        <dbReference type="ARBA" id="ARBA00023180"/>
    </source>
</evidence>
<evidence type="ECO:0000313" key="7">
    <source>
        <dbReference type="EMBL" id="KAA8576573.1"/>
    </source>
</evidence>
<reference evidence="7 8" key="1">
    <citation type="submission" date="2019-06" db="EMBL/GenBank/DDBJ databases">
        <title>Genome Sequence of the Brown Rot Fungal Pathogen Monilinia fructicola.</title>
        <authorList>
            <person name="De Miccolis Angelini R.M."/>
            <person name="Landi L."/>
            <person name="Abate D."/>
            <person name="Pollastro S."/>
            <person name="Romanazzi G."/>
            <person name="Faretra F."/>
        </authorList>
    </citation>
    <scope>NUCLEOTIDE SEQUENCE [LARGE SCALE GENOMIC DNA]</scope>
    <source>
        <strain evidence="7 8">Mfrc123</strain>
    </source>
</reference>
<evidence type="ECO:0000313" key="8">
    <source>
        <dbReference type="Proteomes" id="UP000322873"/>
    </source>
</evidence>
<evidence type="ECO:0000256" key="6">
    <source>
        <dbReference type="RuleBase" id="RU361156"/>
    </source>
</evidence>
<feature type="chain" id="PRO_5024470515" description="Carboxypeptidase" evidence="6">
    <location>
        <begin position="18"/>
        <end position="587"/>
    </location>
</feature>
<dbReference type="SUPFAM" id="SSF53474">
    <property type="entry name" value="alpha/beta-Hydrolases"/>
    <property type="match status" value="1"/>
</dbReference>
<evidence type="ECO:0000256" key="2">
    <source>
        <dbReference type="ARBA" id="ARBA00022645"/>
    </source>
</evidence>
<sequence length="587" mass="64744">MICSITAGLALFTAVSGARITQRNIQASLGSRGLPANATGIKTLVTPQNITIRYKEPGKEGVCETTPGVNSYSGYIDLDANSHTFFWFFEARNDPANAPITLWLNGGPGSDSMIGLFQELGPCSVTENLTTQLNPYSFSEHSNLLFLSQPLGVGFSYGSEGVGSVNPYTGAFENASFAGAQGRYPVINATALDTTDLAAVAAWHVLQGFLGGLPQLDPIVNLTSKKEFNLWTESYGGHYGPAFYKYFYDRNQEISNGTIKGIQLEFNTLGVGNGIIDEYIQAPFYPEFAVNNTYGIKAYNDTGIKPRNQKRVFHTDFSVYNYAKFALNMRSGCLDQISYCRETNLTSLADRAICTEAENMCRDNVEGLYYSYGERGTYDIRHPSDDPTPPTYFVDFLNLASTQNALGVNLNYTDGNDDIYYAFQQTGDFVYPNFLEDLEYLLAKDVRVSLFYGDADYICNWFGGEAISLAANYTHSAEFAAAGYAPFLVNGTEYGEVRQYGNFSFLRVYEAGHEVPYYQPVASLEFFRRTLLNLDIADGKSRITSNYSSPGIPSATHIEPFVPLPSSTSGLSTATPGISNEFPYWRK</sequence>
<dbReference type="Pfam" id="PF00450">
    <property type="entry name" value="Peptidase_S10"/>
    <property type="match status" value="1"/>
</dbReference>
<dbReference type="EMBL" id="VICG01000001">
    <property type="protein sequence ID" value="KAA8576573.1"/>
    <property type="molecule type" value="Genomic_DNA"/>
</dbReference>
<protein>
    <recommendedName>
        <fullName evidence="6">Carboxypeptidase</fullName>
        <ecNumber evidence="6">3.4.16.-</ecNumber>
    </recommendedName>
</protein>
<dbReference type="AlphaFoldDB" id="A0A5M9K7U3"/>
<dbReference type="InterPro" id="IPR018202">
    <property type="entry name" value="Ser_caboxypep_ser_AS"/>
</dbReference>
<dbReference type="VEuPathDB" id="FungiDB:MFRU_014g02390"/>
<accession>A0A5M9K7U3</accession>
<evidence type="ECO:0000256" key="1">
    <source>
        <dbReference type="ARBA" id="ARBA00009431"/>
    </source>
</evidence>
<organism evidence="7 8">
    <name type="scientific">Monilinia fructicola</name>
    <name type="common">Brown rot fungus</name>
    <name type="synonym">Ciboria fructicola</name>
    <dbReference type="NCBI Taxonomy" id="38448"/>
    <lineage>
        <taxon>Eukaryota</taxon>
        <taxon>Fungi</taxon>
        <taxon>Dikarya</taxon>
        <taxon>Ascomycota</taxon>
        <taxon>Pezizomycotina</taxon>
        <taxon>Leotiomycetes</taxon>
        <taxon>Helotiales</taxon>
        <taxon>Sclerotiniaceae</taxon>
        <taxon>Monilinia</taxon>
    </lineage>
</organism>
<dbReference type="PANTHER" id="PTHR11802">
    <property type="entry name" value="SERINE PROTEASE FAMILY S10 SERINE CARBOXYPEPTIDASE"/>
    <property type="match status" value="1"/>
</dbReference>
<keyword evidence="6" id="KW-0732">Signal</keyword>
<evidence type="ECO:0000256" key="4">
    <source>
        <dbReference type="ARBA" id="ARBA00022801"/>
    </source>
</evidence>
<evidence type="ECO:0000256" key="3">
    <source>
        <dbReference type="ARBA" id="ARBA00022670"/>
    </source>
</evidence>
<keyword evidence="5" id="KW-0325">Glycoprotein</keyword>
<dbReference type="InterPro" id="IPR029058">
    <property type="entry name" value="AB_hydrolase_fold"/>
</dbReference>
<comment type="similarity">
    <text evidence="1 6">Belongs to the peptidase S10 family.</text>
</comment>
<dbReference type="Gene3D" id="3.40.50.1820">
    <property type="entry name" value="alpha/beta hydrolase"/>
    <property type="match status" value="1"/>
</dbReference>
<dbReference type="GO" id="GO:0000324">
    <property type="term" value="C:fungal-type vacuole"/>
    <property type="evidence" value="ECO:0007669"/>
    <property type="project" value="TreeGrafter"/>
</dbReference>
<keyword evidence="4 6" id="KW-0378">Hydrolase</keyword>
<dbReference type="PANTHER" id="PTHR11802:SF131">
    <property type="entry name" value="CARBOXYPEPTIDASE"/>
    <property type="match status" value="1"/>
</dbReference>
<dbReference type="GO" id="GO:0006508">
    <property type="term" value="P:proteolysis"/>
    <property type="evidence" value="ECO:0007669"/>
    <property type="project" value="UniProtKB-KW"/>
</dbReference>
<dbReference type="InterPro" id="IPR001563">
    <property type="entry name" value="Peptidase_S10"/>
</dbReference>
<dbReference type="Proteomes" id="UP000322873">
    <property type="component" value="Unassembled WGS sequence"/>
</dbReference>
<name>A0A5M9K7U3_MONFR</name>
<keyword evidence="3 6" id="KW-0645">Protease</keyword>
<comment type="caution">
    <text evidence="7">The sequence shown here is derived from an EMBL/GenBank/DDBJ whole genome shotgun (WGS) entry which is preliminary data.</text>
</comment>
<gene>
    <name evidence="7" type="ORF">EYC84_006676</name>
</gene>
<dbReference type="PRINTS" id="PR00724">
    <property type="entry name" value="CRBOXYPTASEC"/>
</dbReference>
<dbReference type="PROSITE" id="PS00131">
    <property type="entry name" value="CARBOXYPEPT_SER_SER"/>
    <property type="match status" value="1"/>
</dbReference>
<feature type="signal peptide" evidence="6">
    <location>
        <begin position="1"/>
        <end position="17"/>
    </location>
</feature>
<dbReference type="EC" id="3.4.16.-" evidence="6"/>
<proteinExistence type="inferred from homology"/>